<dbReference type="OrthoDB" id="45265at2157"/>
<gene>
    <name evidence="3" type="ORF">EIK79_04205</name>
</gene>
<dbReference type="Gene3D" id="2.70.40.10">
    <property type="match status" value="1"/>
</dbReference>
<keyword evidence="4" id="KW-1185">Reference proteome</keyword>
<evidence type="ECO:0000256" key="2">
    <source>
        <dbReference type="ARBA" id="ARBA00023080"/>
    </source>
</evidence>
<reference evidence="3 4" key="1">
    <citation type="submission" date="2018-11" db="EMBL/GenBank/DDBJ databases">
        <title>Taxonoimc description of Halomarina strain SPP-AMP-1.</title>
        <authorList>
            <person name="Pal Y."/>
            <person name="Srinivasana K."/>
            <person name="Verma A."/>
            <person name="Kumar P."/>
        </authorList>
    </citation>
    <scope>NUCLEOTIDE SEQUENCE [LARGE SCALE GENOMIC DNA]</scope>
    <source>
        <strain evidence="3 4">SPP-AMP-1</strain>
    </source>
</reference>
<dbReference type="Pfam" id="PF22769">
    <property type="entry name" value="DCD"/>
    <property type="match status" value="1"/>
</dbReference>
<dbReference type="GO" id="GO:0006229">
    <property type="term" value="P:dUTP biosynthetic process"/>
    <property type="evidence" value="ECO:0007669"/>
    <property type="project" value="InterPro"/>
</dbReference>
<dbReference type="EMBL" id="RRCH01000007">
    <property type="protein sequence ID" value="RRJ32667.1"/>
    <property type="molecule type" value="Genomic_DNA"/>
</dbReference>
<proteinExistence type="predicted"/>
<dbReference type="SUPFAM" id="SSF51283">
    <property type="entry name" value="dUTPase-like"/>
    <property type="match status" value="1"/>
</dbReference>
<comment type="caution">
    <text evidence="3">The sequence shown here is derived from an EMBL/GenBank/DDBJ whole genome shotgun (WGS) entry which is preliminary data.</text>
</comment>
<evidence type="ECO:0000313" key="4">
    <source>
        <dbReference type="Proteomes" id="UP000282322"/>
    </source>
</evidence>
<dbReference type="Proteomes" id="UP000282322">
    <property type="component" value="Unassembled WGS sequence"/>
</dbReference>
<evidence type="ECO:0000256" key="1">
    <source>
        <dbReference type="ARBA" id="ARBA00022801"/>
    </source>
</evidence>
<dbReference type="InterPro" id="IPR036157">
    <property type="entry name" value="dUTPase-like_sf"/>
</dbReference>
<keyword evidence="1" id="KW-0378">Hydrolase</keyword>
<dbReference type="PANTHER" id="PTHR42680">
    <property type="entry name" value="DCTP DEAMINASE"/>
    <property type="match status" value="1"/>
</dbReference>
<name>A0A3P3RGK9_9EURY</name>
<evidence type="ECO:0000313" key="3">
    <source>
        <dbReference type="EMBL" id="RRJ32667.1"/>
    </source>
</evidence>
<dbReference type="PANTHER" id="PTHR42680:SF1">
    <property type="entry name" value="DEOXYURIDINE 5'-TRIPHOSPHATE NUCLEOTIDOHYDROLASE"/>
    <property type="match status" value="1"/>
</dbReference>
<organism evidence="3 4">
    <name type="scientific">Halocatena pleomorpha</name>
    <dbReference type="NCBI Taxonomy" id="1785090"/>
    <lineage>
        <taxon>Archaea</taxon>
        <taxon>Methanobacteriati</taxon>
        <taxon>Methanobacteriota</taxon>
        <taxon>Stenosarchaea group</taxon>
        <taxon>Halobacteria</taxon>
        <taxon>Halobacteriales</taxon>
        <taxon>Natronomonadaceae</taxon>
        <taxon>Halocatena</taxon>
    </lineage>
</organism>
<dbReference type="InterPro" id="IPR011962">
    <property type="entry name" value="dCTP_deaminase"/>
</dbReference>
<dbReference type="AlphaFoldDB" id="A0A3P3RGK9"/>
<protein>
    <submittedName>
        <fullName evidence="3">Deoxyuridine 5'-triphosphate nucleotidohydrolase</fullName>
    </submittedName>
</protein>
<dbReference type="GO" id="GO:0008829">
    <property type="term" value="F:dCTP deaminase activity"/>
    <property type="evidence" value="ECO:0007669"/>
    <property type="project" value="InterPro"/>
</dbReference>
<sequence length="162" mass="18133">MFRRGAFVREQCTPVSDDQLQPNGIDLTVGSVFEQIDAGRVGCDSKEIGDRRERTPQSLTENEAQTYYLEPGGYIVRYGETVTIPDDHVGFVYPRSTLMRNSCMLNTAVWDAGYEGKGEGLLQVHHDIELEQGARIAQLVLARANHDETYDGTYQGENVDTE</sequence>
<dbReference type="NCBIfam" id="NF002598">
    <property type="entry name" value="PRK02253.1"/>
    <property type="match status" value="1"/>
</dbReference>
<dbReference type="RefSeq" id="WP_124953893.1">
    <property type="nucleotide sequence ID" value="NZ_RRCH01000007.1"/>
</dbReference>
<keyword evidence="2" id="KW-0546">Nucleotide metabolism</keyword>
<dbReference type="InterPro" id="IPR033704">
    <property type="entry name" value="dUTPase_trimeric"/>
</dbReference>
<dbReference type="CDD" id="cd07557">
    <property type="entry name" value="trimeric_dUTPase"/>
    <property type="match status" value="1"/>
</dbReference>
<accession>A0A3P3RGK9</accession>